<keyword evidence="3" id="KW-0597">Phosphoprotein</keyword>
<sequence>AVQSDIQACIEWRTVRRGQRRGQVTRRGSRGCLATDCDPKHQYNPGQQGRDYGRGPVPASQRDQAFSNIFGGPPPGQGRSQTMTGPPPMIPQDRAATMSTATAQGMMQRAPPLRPGAQLNGGPGYPSPMQSGPRMPPSQEQPSYMNGGFGQSSPQRRPGPPPPQNNLPQPIRPDRAPYGQPQRMDPRGPPAPGQYQRSYTARPFAPGGPGPALNTDSYRTQSLASNTRPMYQPSGPQYGIAPANTFRQQPYMNHMARTTASGRVVPERTGDERTMSMSSYPRDAAYSQTMGGRVVPDRRRESGDTVASETSTMTNGYHPDRLPNGPQINGRNPSSGSVGSARTMSMASTVVSSQNGDNLAARPPITGPQRTTSTATTASTMVAQKRPSLVYGALLSNVAQAFRERIAMGEKEKDGLQYSNAFTGYEAVELIAYIIRTSDRNLALLLGRSLDAQKFFHEVAYAHRLRDSPNEIYQFKETLNEETPEVNGVFTLLTECYSPTCNRDNLCYSIACPRRLEQQQRLNMKITPGLKRETSRSSLHDDAEQEQKLWINTVSKEISDSVSDREKKRQEVISELMYTERDFVKDLEYLRDFWIKPLRTPEISPIPEHRREKFIRTVFSNCQEVHSVNARMASALTRRQQQNPVVRNIGDIFLEYVGQFTPFIKYGANQLFGKFEFEKEKSSNPAFARFVDETERLKESRKLELNGYLTKPTTRLARYPLLLENVAKYTADDNPDKTDIPKAIEVIRGVLSRVNEESGKAENHYNLMSLNAQLKWGQIPHMDLKLTEEARQLIFKSNLKKAPTSEAADITAYLFDHAILLVRVKLVNKKEEMRVYRKPIPLELLQIKEMDMVLPRVGITKRPSSSMIPGVGRSTPATKSAASDGQGGFPITFKGLGKGGYELTLYCTSQIQREKWMQHIQTQKERLSERHKIFTMTKINEGYFTSTVKINCCRPIDGGRKLVIGTDYGVYLTERKPKDASIKPKRVLEYKLVTQLEVLEQHQILIVLADKVAYTFPLEALDPEEGPAGPSKRGRKICHAHYINAGMCNGQTLVCCVRSTSLSSTVKVYEPMDTLTKGKKKSGFARMLASGQEVLKPYKEFYIPMESNSIHFLRSKLCVGGAKGFEIVSLETLETQSLLDQADTSLDFVTRAHASSTSRSLTGTSSSSEPLKPIYIERNTSEFLLCYNDFSFYVNKNGWRARGDWKILWEGRPEAFATWGEKYILAFEPEFIEVRSVETGGVVGIFCFRGVRFLHSSSREILFAYEDEMGEDVIASLDFWGRTKMLTFRRAIIVAAVVLTCFLLLRNTHSQPEALVVQNSPKPTGSYEENKKLQDTPPPEDKSATTASASGAITKPSAASSKWNGDNGGRVALTKKPIQQIPLEDLKASPLRKQLSYAFPYNVESKFPAYIWQTWKYTPSQGEFEESFRPAEASWTELHPSFVHEVITDDVAQHLIKHFYASVPEVVEAYNALPRPVLKADFFRYLILLARGGIYSDIDTTALKSAVEWVPSEVPRSSYGLIVGIEADPGERPDWHDWYARHIQFCQWTIQSKPGHPVLVDIVATITEDTLRRKKEHTLDMKDTKGIMDFTGPGIWTDTVFKFFNNPEYFDMSTSKGNITWQQFTGIKQAKKVGDVVVLPITSFSPGVGQMGAGEENDPMAFVKHAFEGTWKPESERHVVPA</sequence>
<evidence type="ECO:0000259" key="14">
    <source>
        <dbReference type="PROSITE" id="PS50010"/>
    </source>
</evidence>
<feature type="region of interest" description="Disordered" evidence="13">
    <location>
        <begin position="285"/>
        <end position="377"/>
    </location>
</feature>
<feature type="compositionally biased region" description="Basic and acidic residues" evidence="13">
    <location>
        <begin position="1328"/>
        <end position="1343"/>
    </location>
</feature>
<evidence type="ECO:0000256" key="7">
    <source>
        <dbReference type="ARBA" id="ARBA00022692"/>
    </source>
</evidence>
<dbReference type="InterPro" id="IPR036388">
    <property type="entry name" value="WH-like_DNA-bd_sf"/>
</dbReference>
<dbReference type="PROSITE" id="PS50010">
    <property type="entry name" value="DH_2"/>
    <property type="match status" value="1"/>
</dbReference>
<dbReference type="SUPFAM" id="SSF53448">
    <property type="entry name" value="Nucleotide-diphospho-sugar transferases"/>
    <property type="match status" value="1"/>
</dbReference>
<feature type="non-terminal residue" evidence="16">
    <location>
        <position position="1"/>
    </location>
</feature>
<dbReference type="PANTHER" id="PTHR46572">
    <property type="entry name" value="RHO1 GDP-GTP EXCHANGE PROTEIN 1-RELATED"/>
    <property type="match status" value="1"/>
</dbReference>
<dbReference type="SUPFAM" id="SSF48065">
    <property type="entry name" value="DBL homology domain (DH-domain)"/>
    <property type="match status" value="1"/>
</dbReference>
<feature type="region of interest" description="Disordered" evidence="13">
    <location>
        <begin position="19"/>
        <end position="93"/>
    </location>
</feature>
<keyword evidence="7" id="KW-0812">Transmembrane</keyword>
<dbReference type="Gene3D" id="1.10.10.10">
    <property type="entry name" value="Winged helix-like DNA-binding domain superfamily/Winged helix DNA-binding domain"/>
    <property type="match status" value="1"/>
</dbReference>
<evidence type="ECO:0000256" key="4">
    <source>
        <dbReference type="ARBA" id="ARBA00022658"/>
    </source>
</evidence>
<dbReference type="InterPro" id="IPR036390">
    <property type="entry name" value="WH_DNA-bd_sf"/>
</dbReference>
<evidence type="ECO:0000256" key="8">
    <source>
        <dbReference type="ARBA" id="ARBA00022968"/>
    </source>
</evidence>
<dbReference type="Gene3D" id="2.30.29.30">
    <property type="entry name" value="Pleckstrin-homology domain (PH domain)/Phosphotyrosine-binding domain (PTB)"/>
    <property type="match status" value="1"/>
</dbReference>
<evidence type="ECO:0000256" key="3">
    <source>
        <dbReference type="ARBA" id="ARBA00022553"/>
    </source>
</evidence>
<feature type="domain" description="DH" evidence="14">
    <location>
        <begin position="568"/>
        <end position="757"/>
    </location>
</feature>
<evidence type="ECO:0000313" key="16">
    <source>
        <dbReference type="EMBL" id="KAH9826488.1"/>
    </source>
</evidence>
<dbReference type="CDD" id="cd04435">
    <property type="entry name" value="DEP_fRom2"/>
    <property type="match status" value="1"/>
</dbReference>
<dbReference type="InterPro" id="IPR007577">
    <property type="entry name" value="GlycoTrfase_DXD_sugar-bd_CS"/>
</dbReference>
<dbReference type="Pfam" id="PF04488">
    <property type="entry name" value="Gly_transf_sug"/>
    <property type="match status" value="1"/>
</dbReference>
<dbReference type="SMART" id="SM00049">
    <property type="entry name" value="DEP"/>
    <property type="match status" value="1"/>
</dbReference>
<evidence type="ECO:0000256" key="10">
    <source>
        <dbReference type="ARBA" id="ARBA00023034"/>
    </source>
</evidence>
<feature type="compositionally biased region" description="Basic residues" evidence="13">
    <location>
        <begin position="19"/>
        <end position="29"/>
    </location>
</feature>
<organism evidence="16 17">
    <name type="scientific">Teratosphaeria destructans</name>
    <dbReference type="NCBI Taxonomy" id="418781"/>
    <lineage>
        <taxon>Eukaryota</taxon>
        <taxon>Fungi</taxon>
        <taxon>Dikarya</taxon>
        <taxon>Ascomycota</taxon>
        <taxon>Pezizomycotina</taxon>
        <taxon>Dothideomycetes</taxon>
        <taxon>Dothideomycetidae</taxon>
        <taxon>Mycosphaerellales</taxon>
        <taxon>Teratosphaeriaceae</taxon>
        <taxon>Teratosphaeria</taxon>
    </lineage>
</organism>
<dbReference type="InterPro" id="IPR029044">
    <property type="entry name" value="Nucleotide-diphossugar_trans"/>
</dbReference>
<dbReference type="GO" id="GO:0005085">
    <property type="term" value="F:guanyl-nucleotide exchange factor activity"/>
    <property type="evidence" value="ECO:0007669"/>
    <property type="project" value="UniProtKB-KW"/>
</dbReference>
<dbReference type="InterPro" id="IPR041675">
    <property type="entry name" value="PH_5"/>
</dbReference>
<feature type="compositionally biased region" description="Polar residues" evidence="13">
    <location>
        <begin position="305"/>
        <end position="315"/>
    </location>
</feature>
<name>A0A9W7SQ08_9PEZI</name>
<dbReference type="GO" id="GO:0016757">
    <property type="term" value="F:glycosyltransferase activity"/>
    <property type="evidence" value="ECO:0007669"/>
    <property type="project" value="UniProtKB-KW"/>
</dbReference>
<accession>A0A9W7SQ08</accession>
<dbReference type="InterPro" id="IPR000219">
    <property type="entry name" value="DH_dom"/>
</dbReference>
<dbReference type="PROSITE" id="PS50219">
    <property type="entry name" value="CNH"/>
    <property type="match status" value="1"/>
</dbReference>
<dbReference type="InterPro" id="IPR000591">
    <property type="entry name" value="DEP_dom"/>
</dbReference>
<evidence type="ECO:0000259" key="15">
    <source>
        <dbReference type="PROSITE" id="PS50219"/>
    </source>
</evidence>
<keyword evidence="4" id="KW-0344">Guanine-nucleotide releasing factor</keyword>
<comment type="caution">
    <text evidence="16">The sequence shown here is derived from an EMBL/GenBank/DDBJ whole genome shotgun (WGS) entry which is preliminary data.</text>
</comment>
<proteinExistence type="inferred from homology"/>
<gene>
    <name evidence="16" type="ORF">Tdes44962_MAKER00451</name>
</gene>
<comment type="subcellular location">
    <subcellularLocation>
        <location evidence="12">Endomembrane system</location>
        <topology evidence="12">Single-pass type II membrane protein</topology>
    </subcellularLocation>
    <subcellularLocation>
        <location evidence="1">Golgi apparatus membrane</location>
        <topology evidence="1">Single-pass membrane protein</topology>
    </subcellularLocation>
</comment>
<evidence type="ECO:0000256" key="5">
    <source>
        <dbReference type="ARBA" id="ARBA00022676"/>
    </source>
</evidence>
<keyword evidence="9" id="KW-1133">Transmembrane helix</keyword>
<feature type="region of interest" description="Disordered" evidence="13">
    <location>
        <begin position="110"/>
        <end position="217"/>
    </location>
</feature>
<dbReference type="Gene3D" id="3.90.550.20">
    <property type="match status" value="1"/>
</dbReference>
<dbReference type="GO" id="GO:0035556">
    <property type="term" value="P:intracellular signal transduction"/>
    <property type="evidence" value="ECO:0007669"/>
    <property type="project" value="InterPro"/>
</dbReference>
<dbReference type="PANTHER" id="PTHR46572:SF2">
    <property type="entry name" value="RHO1 GDP-GTP EXCHANGE PROTEIN 1-RELATED"/>
    <property type="match status" value="1"/>
</dbReference>
<dbReference type="FunFam" id="3.90.550.20:FF:000002">
    <property type="entry name" value="Initiation-specific alpha-1,6-mannosyltransferase"/>
    <property type="match status" value="1"/>
</dbReference>
<keyword evidence="5" id="KW-0328">Glycosyltransferase</keyword>
<dbReference type="GO" id="GO:0000139">
    <property type="term" value="C:Golgi membrane"/>
    <property type="evidence" value="ECO:0007669"/>
    <property type="project" value="UniProtKB-SubCell"/>
</dbReference>
<evidence type="ECO:0000313" key="17">
    <source>
        <dbReference type="Proteomes" id="UP001138500"/>
    </source>
</evidence>
<dbReference type="Pfam" id="PF00610">
    <property type="entry name" value="DEP"/>
    <property type="match status" value="1"/>
</dbReference>
<dbReference type="Pfam" id="PF00621">
    <property type="entry name" value="RhoGEF"/>
    <property type="match status" value="1"/>
</dbReference>
<reference evidence="16 17" key="1">
    <citation type="journal article" date="2018" name="IMA Fungus">
        <title>IMA Genome-F 10: Nine draft genome sequences of Claviceps purpurea s.lat., including C. arundinis, C. humidiphila, and C. cf. spartinae, pseudomolecules for the pitch canker pathogen Fusarium circinatum, draft genome of Davidsoniella eucalypti, Grosmannia galeiformis, Quambalaria eucalypti, and Teratosphaeria destructans.</title>
        <authorList>
            <person name="Wingfield B.D."/>
            <person name="Liu M."/>
            <person name="Nguyen H.D."/>
            <person name="Lane F.A."/>
            <person name="Morgan S.W."/>
            <person name="De Vos L."/>
            <person name="Wilken P.M."/>
            <person name="Duong T.A."/>
            <person name="Aylward J."/>
            <person name="Coetzee M.P."/>
            <person name="Dadej K."/>
            <person name="De Beer Z.W."/>
            <person name="Findlay W."/>
            <person name="Havenga M."/>
            <person name="Kolarik M."/>
            <person name="Menzies J.G."/>
            <person name="Naidoo K."/>
            <person name="Pochopski O."/>
            <person name="Shoukouhi P."/>
            <person name="Santana Q.C."/>
            <person name="Seifert K.A."/>
            <person name="Soal N."/>
            <person name="Steenkamp E.T."/>
            <person name="Tatham C.T."/>
            <person name="van der Nest M.A."/>
            <person name="Wingfield M.J."/>
        </authorList>
    </citation>
    <scope>NUCLEOTIDE SEQUENCE [LARGE SCALE GENOMIC DNA]</scope>
    <source>
        <strain evidence="16">CMW44962</strain>
    </source>
</reference>
<dbReference type="GO" id="GO:0009100">
    <property type="term" value="P:glycoprotein metabolic process"/>
    <property type="evidence" value="ECO:0007669"/>
    <property type="project" value="UniProtKB-ARBA"/>
</dbReference>
<evidence type="ECO:0000256" key="12">
    <source>
        <dbReference type="ARBA" id="ARBA00060399"/>
    </source>
</evidence>
<evidence type="ECO:0000256" key="13">
    <source>
        <dbReference type="SAM" id="MobiDB-lite"/>
    </source>
</evidence>
<feature type="region of interest" description="Disordered" evidence="13">
    <location>
        <begin position="865"/>
        <end position="884"/>
    </location>
</feature>
<evidence type="ECO:0000256" key="9">
    <source>
        <dbReference type="ARBA" id="ARBA00022989"/>
    </source>
</evidence>
<dbReference type="Gene3D" id="1.20.900.10">
    <property type="entry name" value="Dbl homology (DH) domain"/>
    <property type="match status" value="1"/>
</dbReference>
<dbReference type="SUPFAM" id="SSF46785">
    <property type="entry name" value="Winged helix' DNA-binding domain"/>
    <property type="match status" value="1"/>
</dbReference>
<feature type="compositionally biased region" description="Polar residues" evidence="13">
    <location>
        <begin position="326"/>
        <end position="357"/>
    </location>
</feature>
<dbReference type="SMART" id="SM00036">
    <property type="entry name" value="CNH"/>
    <property type="match status" value="1"/>
</dbReference>
<dbReference type="InterPro" id="IPR052233">
    <property type="entry name" value="Rho-type_GEFs"/>
</dbReference>
<keyword evidence="10" id="KW-0333">Golgi apparatus</keyword>
<keyword evidence="17" id="KW-1185">Reference proteome</keyword>
<evidence type="ECO:0000256" key="6">
    <source>
        <dbReference type="ARBA" id="ARBA00022679"/>
    </source>
</evidence>
<dbReference type="EMBL" id="RIBY02001978">
    <property type="protein sequence ID" value="KAH9826488.1"/>
    <property type="molecule type" value="Genomic_DNA"/>
</dbReference>
<dbReference type="SUPFAM" id="SSF50729">
    <property type="entry name" value="PH domain-like"/>
    <property type="match status" value="1"/>
</dbReference>
<feature type="compositionally biased region" description="Low complexity" evidence="13">
    <location>
        <begin position="1344"/>
        <end position="1354"/>
    </location>
</feature>
<protein>
    <submittedName>
        <fullName evidence="16">Rho1 guanine nucleotide exchange factor 1-like</fullName>
    </submittedName>
</protein>
<dbReference type="InterPro" id="IPR011993">
    <property type="entry name" value="PH-like_dom_sf"/>
</dbReference>
<keyword evidence="8" id="KW-0735">Signal-anchor</keyword>
<feature type="region of interest" description="Disordered" evidence="13">
    <location>
        <begin position="1315"/>
        <end position="1367"/>
    </location>
</feature>
<dbReference type="Pfam" id="PF00780">
    <property type="entry name" value="CNH"/>
    <property type="match status" value="1"/>
</dbReference>
<dbReference type="InterPro" id="IPR035899">
    <property type="entry name" value="DBL_dom_sf"/>
</dbReference>
<evidence type="ECO:0000256" key="1">
    <source>
        <dbReference type="ARBA" id="ARBA00004194"/>
    </source>
</evidence>
<dbReference type="Pfam" id="PF15405">
    <property type="entry name" value="PH_5"/>
    <property type="match status" value="1"/>
</dbReference>
<evidence type="ECO:0000256" key="11">
    <source>
        <dbReference type="ARBA" id="ARBA00023136"/>
    </source>
</evidence>
<evidence type="ECO:0000256" key="2">
    <source>
        <dbReference type="ARBA" id="ARBA00009003"/>
    </source>
</evidence>
<comment type="similarity">
    <text evidence="2">Belongs to the glycosyltransferase 32 family.</text>
</comment>
<dbReference type="Proteomes" id="UP001138500">
    <property type="component" value="Unassembled WGS sequence"/>
</dbReference>
<feature type="domain" description="CNH" evidence="15">
    <location>
        <begin position="947"/>
        <end position="1261"/>
    </location>
</feature>
<dbReference type="InterPro" id="IPR001180">
    <property type="entry name" value="CNH_dom"/>
</dbReference>
<reference evidence="16 17" key="2">
    <citation type="journal article" date="2021" name="Curr. Genet.">
        <title>Genetic response to nitrogen starvation in the aggressive Eucalyptus foliar pathogen Teratosphaeria destructans.</title>
        <authorList>
            <person name="Havenga M."/>
            <person name="Wingfield B.D."/>
            <person name="Wingfield M.J."/>
            <person name="Dreyer L.L."/>
            <person name="Roets F."/>
            <person name="Aylward J."/>
        </authorList>
    </citation>
    <scope>NUCLEOTIDE SEQUENCE [LARGE SCALE GENOMIC DNA]</scope>
    <source>
        <strain evidence="16">CMW44962</strain>
    </source>
</reference>
<dbReference type="SMART" id="SM00325">
    <property type="entry name" value="RhoGEF"/>
    <property type="match status" value="1"/>
</dbReference>
<keyword evidence="6" id="KW-0808">Transferase</keyword>
<keyword evidence="11" id="KW-0472">Membrane</keyword>
<dbReference type="CDD" id="cd00160">
    <property type="entry name" value="RhoGEF"/>
    <property type="match status" value="1"/>
</dbReference>
<dbReference type="OrthoDB" id="2272012at2759"/>